<organism evidence="2 3">
    <name type="scientific">Riccia sorocarpa</name>
    <dbReference type="NCBI Taxonomy" id="122646"/>
    <lineage>
        <taxon>Eukaryota</taxon>
        <taxon>Viridiplantae</taxon>
        <taxon>Streptophyta</taxon>
        <taxon>Embryophyta</taxon>
        <taxon>Marchantiophyta</taxon>
        <taxon>Marchantiopsida</taxon>
        <taxon>Marchantiidae</taxon>
        <taxon>Marchantiales</taxon>
        <taxon>Ricciaceae</taxon>
        <taxon>Riccia</taxon>
    </lineage>
</organism>
<protein>
    <submittedName>
        <fullName evidence="2">Uncharacterized protein</fullName>
    </submittedName>
</protein>
<feature type="region of interest" description="Disordered" evidence="1">
    <location>
        <begin position="81"/>
        <end position="101"/>
    </location>
</feature>
<keyword evidence="3" id="KW-1185">Reference proteome</keyword>
<reference evidence="2 3" key="1">
    <citation type="submission" date="2024-09" db="EMBL/GenBank/DDBJ databases">
        <title>Chromosome-scale assembly of Riccia sorocarpa.</title>
        <authorList>
            <person name="Paukszto L."/>
        </authorList>
    </citation>
    <scope>NUCLEOTIDE SEQUENCE [LARGE SCALE GENOMIC DNA]</scope>
    <source>
        <strain evidence="2">LP-2024</strain>
        <tissue evidence="2">Aerial parts of the thallus</tissue>
    </source>
</reference>
<evidence type="ECO:0000313" key="2">
    <source>
        <dbReference type="EMBL" id="KAL3698383.1"/>
    </source>
</evidence>
<proteinExistence type="predicted"/>
<evidence type="ECO:0000313" key="3">
    <source>
        <dbReference type="Proteomes" id="UP001633002"/>
    </source>
</evidence>
<comment type="caution">
    <text evidence="2">The sequence shown here is derived from an EMBL/GenBank/DDBJ whole genome shotgun (WGS) entry which is preliminary data.</text>
</comment>
<feature type="compositionally biased region" description="Basic residues" evidence="1">
    <location>
        <begin position="81"/>
        <end position="94"/>
    </location>
</feature>
<gene>
    <name evidence="2" type="ORF">R1sor_012459</name>
</gene>
<dbReference type="AlphaFoldDB" id="A0ABD3I3U7"/>
<accession>A0ABD3I3U7</accession>
<dbReference type="Proteomes" id="UP001633002">
    <property type="component" value="Unassembled WGS sequence"/>
</dbReference>
<sequence length="184" mass="20943">MGMCLETGGSLVIIPNTYSFQSMFNPGALAVLVLKKMNLKGSQESCCGEEEGIYNNVLWAIPEDEEDSAIYKARKPIHLMKKHRRRDSNYRKKNGGNTNQPRLLSSAIRQMRRSTARVADAEDDYKVIKSTDDKYPLQLSMVLPTRKRAEELSYDCDEIKQLYLAMSQGKLSFENLRMLGLVRA</sequence>
<evidence type="ECO:0000256" key="1">
    <source>
        <dbReference type="SAM" id="MobiDB-lite"/>
    </source>
</evidence>
<dbReference type="EMBL" id="JBJQOH010000002">
    <property type="protein sequence ID" value="KAL3698383.1"/>
    <property type="molecule type" value="Genomic_DNA"/>
</dbReference>
<name>A0ABD3I3U7_9MARC</name>